<reference evidence="9 10" key="1">
    <citation type="submission" date="2015-08" db="EMBL/GenBank/DDBJ databases">
        <authorList>
            <person name="Babu N.S."/>
            <person name="Beckwith C.J."/>
            <person name="Beseler K.G."/>
            <person name="Brison A."/>
            <person name="Carone J.V."/>
            <person name="Caskin T.P."/>
            <person name="Diamond M."/>
            <person name="Durham M.E."/>
            <person name="Foxe J.M."/>
            <person name="Go M."/>
            <person name="Henderson B.A."/>
            <person name="Jones I.B."/>
            <person name="McGettigan J.A."/>
            <person name="Micheletti S.J."/>
            <person name="Nasrallah M.E."/>
            <person name="Ortiz D."/>
            <person name="Piller C.R."/>
            <person name="Privatt S.R."/>
            <person name="Schneider S.L."/>
            <person name="Sharp S."/>
            <person name="Smith T.C."/>
            <person name="Stanton J.D."/>
            <person name="Ullery H.E."/>
            <person name="Wilson R.J."/>
            <person name="Serrano M.G."/>
            <person name="Buck G."/>
            <person name="Lee V."/>
            <person name="Wang Y."/>
            <person name="Carvalho R."/>
            <person name="Voegtly L."/>
            <person name="Shi R."/>
            <person name="Duckworth R."/>
            <person name="Johnson A."/>
            <person name="Loviza R."/>
            <person name="Walstead R."/>
            <person name="Shah Z."/>
            <person name="Kiflezghi M."/>
            <person name="Wade K."/>
            <person name="Ball S.L."/>
            <person name="Bradley K.W."/>
            <person name="Asai D.J."/>
            <person name="Bowman C.A."/>
            <person name="Russell D.A."/>
            <person name="Pope W.H."/>
            <person name="Jacobs-Sera D."/>
            <person name="Hendrix R.W."/>
            <person name="Hatfull G.F."/>
        </authorList>
    </citation>
    <scope>NUCLEOTIDE SEQUENCE [LARGE SCALE GENOMIC DNA]</scope>
    <source>
        <strain evidence="9 10">DSM 27648</strain>
    </source>
</reference>
<keyword evidence="10" id="KW-1185">Reference proteome</keyword>
<dbReference type="PANTHER" id="PTHR30075">
    <property type="entry name" value="GLYCYL-TRNA SYNTHETASE"/>
    <property type="match status" value="1"/>
</dbReference>
<dbReference type="EC" id="6.1.1.14" evidence="8"/>
<evidence type="ECO:0000313" key="10">
    <source>
        <dbReference type="Proteomes" id="UP000064967"/>
    </source>
</evidence>
<dbReference type="GO" id="GO:0005524">
    <property type="term" value="F:ATP binding"/>
    <property type="evidence" value="ECO:0007669"/>
    <property type="project" value="UniProtKB-UniRule"/>
</dbReference>
<dbReference type="Pfam" id="PF02092">
    <property type="entry name" value="tRNA_synt_2f"/>
    <property type="match status" value="1"/>
</dbReference>
<evidence type="ECO:0000256" key="4">
    <source>
        <dbReference type="ARBA" id="ARBA00022840"/>
    </source>
</evidence>
<dbReference type="GO" id="GO:0005829">
    <property type="term" value="C:cytosol"/>
    <property type="evidence" value="ECO:0007669"/>
    <property type="project" value="TreeGrafter"/>
</dbReference>
<dbReference type="PRINTS" id="PR01045">
    <property type="entry name" value="TRNASYNTHGB"/>
</dbReference>
<protein>
    <recommendedName>
        <fullName evidence="8">Glycine--tRNA ligase beta subunit</fullName>
        <ecNumber evidence="8">6.1.1.14</ecNumber>
    </recommendedName>
    <alternativeName>
        <fullName evidence="8">Glycyl-tRNA synthetase beta subunit</fullName>
        <shortName evidence="8">GlyRS</shortName>
    </alternativeName>
</protein>
<name>A0A0K1Q0I5_9BACT</name>
<dbReference type="RefSeq" id="WP_146650683.1">
    <property type="nucleotide sequence ID" value="NZ_CP012333.1"/>
</dbReference>
<sequence>MGKTLLLEIGTEELPSSFVDTALAAMPALARAKLEALRLPHGDVRAVGTPRRLTLIVSDVAERQPDLDEEVIGPPETAAFKDGKPTKAAEAFANKLGLSLDAIQVVDKPAAGKTKAGRYVVGRRKEQGRDAREIVGKALTELCTEIPFRKSMRWGAGDATFGRPVQWLVALFGDQVIDTSFAGVRSGRTSKGHRFLSTGAVEIPSADAYVAKMRDSHVIVDRNEREKTMMDRIVAAAKAAGGTYDPSPDLVSENASLVEEPFVVTGAYDPAFLALPAAVIRSVARGHQKYFCVQTSETELLPSYLAVVNTANDPARISKGMDRVMRSRLSDAQFFFGEDKKAKLEDRVEKLAGIVFHNRLGTVREKVTRIEKLSGRIAEALGLPEKTRGFVARAAHLCKFDLVSLMVGEFPELQGDMGRVYAETAGEAPEVANAIRDHYRPIGAEGPVAQDDVSACVALADRLDTLAGCFAVGLSPTGAADPFALRRACIATLRTLLDRGATNPAYAKLPLSELFGWAYDGIEGKKLDLSREETVAKLRDFTHDRLRGLIANATSNSVADAVSGASAVEYPVHTLARARAVYAAVTEGRAWLEKARIVAKRLSGISKESKPVLHDKSVFEKADDAIIVEVVGKVDASTRELHTEAAVTAALAQAEDLAQRLDDVFTRTLVNDPNDARTPRRLELLSYGAQCMLRIGDFSKLG</sequence>
<organism evidence="9 10">
    <name type="scientific">Labilithrix luteola</name>
    <dbReference type="NCBI Taxonomy" id="1391654"/>
    <lineage>
        <taxon>Bacteria</taxon>
        <taxon>Pseudomonadati</taxon>
        <taxon>Myxococcota</taxon>
        <taxon>Polyangia</taxon>
        <taxon>Polyangiales</taxon>
        <taxon>Labilitrichaceae</taxon>
        <taxon>Labilithrix</taxon>
    </lineage>
</organism>
<keyword evidence="5 8" id="KW-0648">Protein biosynthesis</keyword>
<comment type="catalytic activity">
    <reaction evidence="7 8">
        <text>tRNA(Gly) + glycine + ATP = glycyl-tRNA(Gly) + AMP + diphosphate</text>
        <dbReference type="Rhea" id="RHEA:16013"/>
        <dbReference type="Rhea" id="RHEA-COMP:9664"/>
        <dbReference type="Rhea" id="RHEA-COMP:9683"/>
        <dbReference type="ChEBI" id="CHEBI:30616"/>
        <dbReference type="ChEBI" id="CHEBI:33019"/>
        <dbReference type="ChEBI" id="CHEBI:57305"/>
        <dbReference type="ChEBI" id="CHEBI:78442"/>
        <dbReference type="ChEBI" id="CHEBI:78522"/>
        <dbReference type="ChEBI" id="CHEBI:456215"/>
        <dbReference type="EC" id="6.1.1.14"/>
    </reaction>
</comment>
<evidence type="ECO:0000256" key="7">
    <source>
        <dbReference type="ARBA" id="ARBA00047937"/>
    </source>
</evidence>
<dbReference type="EMBL" id="CP012333">
    <property type="protein sequence ID" value="AKU99288.1"/>
    <property type="molecule type" value="Genomic_DNA"/>
</dbReference>
<dbReference type="PROSITE" id="PS50861">
    <property type="entry name" value="AA_TRNA_LIGASE_II_GLYAB"/>
    <property type="match status" value="1"/>
</dbReference>
<evidence type="ECO:0000256" key="8">
    <source>
        <dbReference type="HAMAP-Rule" id="MF_00255"/>
    </source>
</evidence>
<dbReference type="InterPro" id="IPR006194">
    <property type="entry name" value="Gly-tRNA-synth_heterodimer"/>
</dbReference>
<evidence type="ECO:0000256" key="5">
    <source>
        <dbReference type="ARBA" id="ARBA00022917"/>
    </source>
</evidence>
<dbReference type="AlphaFoldDB" id="A0A0K1Q0I5"/>
<dbReference type="NCBIfam" id="TIGR00211">
    <property type="entry name" value="glyS"/>
    <property type="match status" value="1"/>
</dbReference>
<dbReference type="GO" id="GO:0006426">
    <property type="term" value="P:glycyl-tRNA aminoacylation"/>
    <property type="evidence" value="ECO:0007669"/>
    <property type="project" value="UniProtKB-UniRule"/>
</dbReference>
<evidence type="ECO:0000256" key="1">
    <source>
        <dbReference type="ARBA" id="ARBA00008226"/>
    </source>
</evidence>
<dbReference type="GO" id="GO:0004820">
    <property type="term" value="F:glycine-tRNA ligase activity"/>
    <property type="evidence" value="ECO:0007669"/>
    <property type="project" value="UniProtKB-UniRule"/>
</dbReference>
<dbReference type="PANTHER" id="PTHR30075:SF2">
    <property type="entry name" value="GLYCINE--TRNA LIGASE, CHLOROPLASTIC_MITOCHONDRIAL 2"/>
    <property type="match status" value="1"/>
</dbReference>
<dbReference type="SUPFAM" id="SSF109604">
    <property type="entry name" value="HD-domain/PDEase-like"/>
    <property type="match status" value="1"/>
</dbReference>
<dbReference type="HAMAP" id="MF_00255">
    <property type="entry name" value="Gly_tRNA_synth_beta"/>
    <property type="match status" value="1"/>
</dbReference>
<comment type="subunit">
    <text evidence="8">Tetramer of two alpha and two beta subunits.</text>
</comment>
<dbReference type="PATRIC" id="fig|1391654.3.peg.6043"/>
<evidence type="ECO:0000256" key="6">
    <source>
        <dbReference type="ARBA" id="ARBA00023146"/>
    </source>
</evidence>
<accession>A0A0K1Q0I5</accession>
<keyword evidence="6 8" id="KW-0030">Aminoacyl-tRNA synthetase</keyword>
<evidence type="ECO:0000313" key="9">
    <source>
        <dbReference type="EMBL" id="AKU99288.1"/>
    </source>
</evidence>
<keyword evidence="2 8" id="KW-0436">Ligase</keyword>
<comment type="similarity">
    <text evidence="1 8">Belongs to the class-II aminoacyl-tRNA synthetase family.</text>
</comment>
<keyword evidence="8" id="KW-0963">Cytoplasm</keyword>
<evidence type="ECO:0000256" key="2">
    <source>
        <dbReference type="ARBA" id="ARBA00022598"/>
    </source>
</evidence>
<dbReference type="OrthoDB" id="9775440at2"/>
<proteinExistence type="inferred from homology"/>
<keyword evidence="3 8" id="KW-0547">Nucleotide-binding</keyword>
<evidence type="ECO:0000256" key="3">
    <source>
        <dbReference type="ARBA" id="ARBA00022741"/>
    </source>
</evidence>
<keyword evidence="4 8" id="KW-0067">ATP-binding</keyword>
<dbReference type="STRING" id="1391654.AKJ09_05952"/>
<gene>
    <name evidence="8" type="primary">glyS</name>
    <name evidence="9" type="ORF">AKJ09_05952</name>
</gene>
<dbReference type="Proteomes" id="UP000064967">
    <property type="component" value="Chromosome"/>
</dbReference>
<comment type="subcellular location">
    <subcellularLocation>
        <location evidence="8">Cytoplasm</location>
    </subcellularLocation>
</comment>
<dbReference type="InterPro" id="IPR015944">
    <property type="entry name" value="Gly-tRNA-synth_bsu"/>
</dbReference>
<dbReference type="KEGG" id="llu:AKJ09_05952"/>